<dbReference type="OrthoDB" id="271273at2759"/>
<dbReference type="GO" id="GO:0070534">
    <property type="term" value="P:protein K63-linked ubiquitination"/>
    <property type="evidence" value="ECO:0007669"/>
    <property type="project" value="TreeGrafter"/>
</dbReference>
<dbReference type="EMBL" id="JAFJMO010000001">
    <property type="protein sequence ID" value="KAJ8288569.1"/>
    <property type="molecule type" value="Genomic_DNA"/>
</dbReference>
<proteinExistence type="inferred from homology"/>
<dbReference type="SUPFAM" id="SSF56204">
    <property type="entry name" value="Hect, E3 ligase catalytic domain"/>
    <property type="match status" value="1"/>
</dbReference>
<evidence type="ECO:0000313" key="6">
    <source>
        <dbReference type="Proteomes" id="UP001152803"/>
    </source>
</evidence>
<dbReference type="PANTHER" id="PTHR45670">
    <property type="entry name" value="E3 UBIQUITIN-PROTEIN LIGASE TRIP12"/>
    <property type="match status" value="1"/>
</dbReference>
<dbReference type="Pfam" id="PF00632">
    <property type="entry name" value="HECT"/>
    <property type="match status" value="1"/>
</dbReference>
<comment type="similarity">
    <text evidence="3">Belongs to the UPL family. K-HECT subfamily.</text>
</comment>
<comment type="caution">
    <text evidence="5">The sequence shown here is derived from an EMBL/GenBank/DDBJ whole genome shotgun (WGS) entry which is preliminary data.</text>
</comment>
<dbReference type="EC" id="2.3.2.26" evidence="3"/>
<feature type="domain" description="HECT" evidence="4">
    <location>
        <begin position="2"/>
        <end position="62"/>
    </location>
</feature>
<comment type="function">
    <text evidence="3">E3 ubiquitin-protein ligase which accepts ubiquitin from an E2 ubiquitin-conjugating enzyme in the form of a thioester and then directly transfers the ubiquitin to targeted substrates.</text>
</comment>
<dbReference type="GO" id="GO:0061630">
    <property type="term" value="F:ubiquitin protein ligase activity"/>
    <property type="evidence" value="ECO:0007669"/>
    <property type="project" value="UniProtKB-UniRule"/>
</dbReference>
<keyword evidence="2 3" id="KW-0833">Ubl conjugation pathway</keyword>
<dbReference type="InterPro" id="IPR045322">
    <property type="entry name" value="HECTD1/TRIP12-like"/>
</dbReference>
<dbReference type="GO" id="GO:0016607">
    <property type="term" value="C:nuclear speck"/>
    <property type="evidence" value="ECO:0007669"/>
    <property type="project" value="TreeGrafter"/>
</dbReference>
<gene>
    <name evidence="5" type="ORF">COCON_G00012280</name>
</gene>
<keyword evidence="6" id="KW-1185">Reference proteome</keyword>
<protein>
    <recommendedName>
        <fullName evidence="3">E3 ubiquitin-protein ligase</fullName>
        <ecNumber evidence="3">2.3.2.26</ecNumber>
    </recommendedName>
</protein>
<evidence type="ECO:0000256" key="3">
    <source>
        <dbReference type="RuleBase" id="RU369009"/>
    </source>
</evidence>
<dbReference type="AlphaFoldDB" id="A0A9Q1I8D6"/>
<dbReference type="GO" id="GO:0043161">
    <property type="term" value="P:proteasome-mediated ubiquitin-dependent protein catabolic process"/>
    <property type="evidence" value="ECO:0007669"/>
    <property type="project" value="TreeGrafter"/>
</dbReference>
<evidence type="ECO:0000256" key="2">
    <source>
        <dbReference type="ARBA" id="ARBA00022786"/>
    </source>
</evidence>
<evidence type="ECO:0000313" key="5">
    <source>
        <dbReference type="EMBL" id="KAJ8288569.1"/>
    </source>
</evidence>
<reference evidence="5" key="1">
    <citation type="journal article" date="2023" name="Science">
        <title>Genome structures resolve the early diversification of teleost fishes.</title>
        <authorList>
            <person name="Parey E."/>
            <person name="Louis A."/>
            <person name="Montfort J."/>
            <person name="Bouchez O."/>
            <person name="Roques C."/>
            <person name="Iampietro C."/>
            <person name="Lluch J."/>
            <person name="Castinel A."/>
            <person name="Donnadieu C."/>
            <person name="Desvignes T."/>
            <person name="Floi Bucao C."/>
            <person name="Jouanno E."/>
            <person name="Wen M."/>
            <person name="Mejri S."/>
            <person name="Dirks R."/>
            <person name="Jansen H."/>
            <person name="Henkel C."/>
            <person name="Chen W.J."/>
            <person name="Zahm M."/>
            <person name="Cabau C."/>
            <person name="Klopp C."/>
            <person name="Thompson A.W."/>
            <person name="Robinson-Rechavi M."/>
            <person name="Braasch I."/>
            <person name="Lecointre G."/>
            <person name="Bobe J."/>
            <person name="Postlethwait J.H."/>
            <person name="Berthelot C."/>
            <person name="Roest Crollius H."/>
            <person name="Guiguen Y."/>
        </authorList>
    </citation>
    <scope>NUCLEOTIDE SEQUENCE</scope>
    <source>
        <strain evidence="5">Concon-B</strain>
    </source>
</reference>
<evidence type="ECO:0000259" key="4">
    <source>
        <dbReference type="Pfam" id="PF00632"/>
    </source>
</evidence>
<dbReference type="InterPro" id="IPR035983">
    <property type="entry name" value="Hect_E3_ubiquitin_ligase"/>
</dbReference>
<organism evidence="5 6">
    <name type="scientific">Conger conger</name>
    <name type="common">Conger eel</name>
    <name type="synonym">Muraena conger</name>
    <dbReference type="NCBI Taxonomy" id="82655"/>
    <lineage>
        <taxon>Eukaryota</taxon>
        <taxon>Metazoa</taxon>
        <taxon>Chordata</taxon>
        <taxon>Craniata</taxon>
        <taxon>Vertebrata</taxon>
        <taxon>Euteleostomi</taxon>
        <taxon>Actinopterygii</taxon>
        <taxon>Neopterygii</taxon>
        <taxon>Teleostei</taxon>
        <taxon>Anguilliformes</taxon>
        <taxon>Congridae</taxon>
        <taxon>Conger</taxon>
    </lineage>
</organism>
<accession>A0A9Q1I8D6</accession>
<comment type="pathway">
    <text evidence="3">Protein modification; protein ubiquitination.</text>
</comment>
<dbReference type="InterPro" id="IPR000569">
    <property type="entry name" value="HECT_dom"/>
</dbReference>
<dbReference type="PANTHER" id="PTHR45670:SF1">
    <property type="entry name" value="E3 UBIQUITIN-PROTEIN LIGASE HECTD1"/>
    <property type="match status" value="1"/>
</dbReference>
<keyword evidence="1 3" id="KW-0808">Transferase</keyword>
<dbReference type="Proteomes" id="UP001152803">
    <property type="component" value="Unassembled WGS sequence"/>
</dbReference>
<sequence>MEKLSSFSHKEVQMILCGNQCPSWTSEDIVNYTEPKSHYTRDSPGFLRFVRVLCSMSSDEKSIPPVHHRLLHPAPWWPCQPPPSSHYCAQGKALASEIFEIRFCQK</sequence>
<comment type="catalytic activity">
    <reaction evidence="3">
        <text>S-ubiquitinyl-[E2 ubiquitin-conjugating enzyme]-L-cysteine + [acceptor protein]-L-lysine = [E2 ubiquitin-conjugating enzyme]-L-cysteine + N(6)-ubiquitinyl-[acceptor protein]-L-lysine.</text>
        <dbReference type="EC" id="2.3.2.26"/>
    </reaction>
</comment>
<evidence type="ECO:0000256" key="1">
    <source>
        <dbReference type="ARBA" id="ARBA00022679"/>
    </source>
</evidence>
<name>A0A9Q1I8D6_CONCO</name>